<organism evidence="2 3">
    <name type="scientific">Hypsibius exemplaris</name>
    <name type="common">Freshwater tardigrade</name>
    <dbReference type="NCBI Taxonomy" id="2072580"/>
    <lineage>
        <taxon>Eukaryota</taxon>
        <taxon>Metazoa</taxon>
        <taxon>Ecdysozoa</taxon>
        <taxon>Tardigrada</taxon>
        <taxon>Eutardigrada</taxon>
        <taxon>Parachela</taxon>
        <taxon>Hypsibioidea</taxon>
        <taxon>Hypsibiidae</taxon>
        <taxon>Hypsibius</taxon>
    </lineage>
</organism>
<reference evidence="3" key="1">
    <citation type="submission" date="2017-01" db="EMBL/GenBank/DDBJ databases">
        <title>Comparative genomics of anhydrobiosis in the tardigrade Hypsibius dujardini.</title>
        <authorList>
            <person name="Yoshida Y."/>
            <person name="Koutsovoulos G."/>
            <person name="Laetsch D."/>
            <person name="Stevens L."/>
            <person name="Kumar S."/>
            <person name="Horikawa D."/>
            <person name="Ishino K."/>
            <person name="Komine S."/>
            <person name="Tomita M."/>
            <person name="Blaxter M."/>
            <person name="Arakawa K."/>
        </authorList>
    </citation>
    <scope>NUCLEOTIDE SEQUENCE [LARGE SCALE GENOMIC DNA]</scope>
    <source>
        <strain evidence="3">Z151</strain>
    </source>
</reference>
<sequence length="105" mass="12251">MAHTILLLQTTANPASRTYCDYENEDECLEGICRIFELNLRKSMPGEGSITYDIRDLYDFIDRLEDICVMVSQEARGSQLYLPRGKQFIKEAIYELLLRVRNKQP</sequence>
<evidence type="ECO:0000256" key="1">
    <source>
        <dbReference type="ARBA" id="ARBA00007491"/>
    </source>
</evidence>
<dbReference type="EMBL" id="MTYJ01000381">
    <property type="protein sequence ID" value="OWA54212.1"/>
    <property type="molecule type" value="Genomic_DNA"/>
</dbReference>
<keyword evidence="3" id="KW-1185">Reference proteome</keyword>
<dbReference type="InterPro" id="IPR035912">
    <property type="entry name" value="EHR_sf"/>
</dbReference>
<evidence type="ECO:0000313" key="3">
    <source>
        <dbReference type="Proteomes" id="UP000192578"/>
    </source>
</evidence>
<dbReference type="Pfam" id="PF01133">
    <property type="entry name" value="ER"/>
    <property type="match status" value="1"/>
</dbReference>
<dbReference type="SUPFAM" id="SSF143875">
    <property type="entry name" value="ERH-like"/>
    <property type="match status" value="1"/>
</dbReference>
<dbReference type="PANTHER" id="PTHR12373">
    <property type="entry name" value="ENHANCER OF RUDIMENTARY ERH"/>
    <property type="match status" value="1"/>
</dbReference>
<dbReference type="InterPro" id="IPR000781">
    <property type="entry name" value="ERH"/>
</dbReference>
<dbReference type="OrthoDB" id="7887808at2759"/>
<protein>
    <submittedName>
        <fullName evidence="2">Enhancer of rudimentary-like protein</fullName>
    </submittedName>
</protein>
<gene>
    <name evidence="2" type="ORF">BV898_18623</name>
</gene>
<comment type="caution">
    <text evidence="2">The sequence shown here is derived from an EMBL/GenBank/DDBJ whole genome shotgun (WGS) entry which is preliminary data.</text>
</comment>
<dbReference type="Proteomes" id="UP000192578">
    <property type="component" value="Unassembled WGS sequence"/>
</dbReference>
<dbReference type="PANTHER" id="PTHR12373:SF0">
    <property type="entry name" value="ENHANCER OF RUDIMENTARY HOMOLOG"/>
    <property type="match status" value="1"/>
</dbReference>
<evidence type="ECO:0000313" key="2">
    <source>
        <dbReference type="EMBL" id="OWA54212.1"/>
    </source>
</evidence>
<accession>A0A9X6NI47</accession>
<name>A0A9X6NI47_HYPEX</name>
<dbReference type="AlphaFoldDB" id="A0A9X6NI47"/>
<proteinExistence type="inferred from homology"/>
<comment type="similarity">
    <text evidence="1">Belongs to the E(R) family.</text>
</comment>
<dbReference type="Gene3D" id="3.30.2260.10">
    <property type="entry name" value="Enhancer of rudimentary"/>
    <property type="match status" value="1"/>
</dbReference>